<organism evidence="1 3">
    <name type="scientific">Streptomyces griseochromogenes</name>
    <dbReference type="NCBI Taxonomy" id="68214"/>
    <lineage>
        <taxon>Bacteria</taxon>
        <taxon>Bacillati</taxon>
        <taxon>Actinomycetota</taxon>
        <taxon>Actinomycetes</taxon>
        <taxon>Kitasatosporales</taxon>
        <taxon>Streptomycetaceae</taxon>
        <taxon>Streptomyces</taxon>
    </lineage>
</organism>
<evidence type="ECO:0000313" key="3">
    <source>
        <dbReference type="Proteomes" id="UP000092659"/>
    </source>
</evidence>
<evidence type="ECO:0000313" key="2">
    <source>
        <dbReference type="EMBL" id="MBP2048266.1"/>
    </source>
</evidence>
<dbReference type="EMBL" id="JAGGLP010000002">
    <property type="protein sequence ID" value="MBP2048266.1"/>
    <property type="molecule type" value="Genomic_DNA"/>
</dbReference>
<sequence>MSTLYDYFWAADRGTAVDWAIGPDGDWLHGGSLDALCADRLEVKGLDPNVVLGKLVSFAAGIPFGNVVDPELVWPDPEEWPYGRQPPPGTASPWDSGLILQELPESWLETLAGVVDDAVPMLALQWLDIEEVRFADYPDAEDSVRTFVGMARRAKAAGARLYCSCCV</sequence>
<dbReference type="STRING" id="68214.AVL59_11220"/>
<dbReference type="RefSeq" id="WP_067302264.1">
    <property type="nucleotide sequence ID" value="NZ_CP016279.1"/>
</dbReference>
<keyword evidence="4" id="KW-1185">Reference proteome</keyword>
<name>A0A1B1AU54_9ACTN</name>
<dbReference type="KEGG" id="sgs:AVL59_11220"/>
<protein>
    <submittedName>
        <fullName evidence="1">Uncharacterized protein</fullName>
    </submittedName>
</protein>
<accession>A0A1B1AU54</accession>
<proteinExistence type="predicted"/>
<dbReference type="Proteomes" id="UP001519309">
    <property type="component" value="Unassembled WGS sequence"/>
</dbReference>
<dbReference type="Proteomes" id="UP000092659">
    <property type="component" value="Chromosome"/>
</dbReference>
<reference evidence="1 3" key="1">
    <citation type="submission" date="2016-06" db="EMBL/GenBank/DDBJ databases">
        <title>Complete genome sequence of Streptomyces griseochromogenes ATCC 14511, the Blasticidin S producer.</title>
        <authorList>
            <person name="Wu L."/>
        </authorList>
    </citation>
    <scope>NUCLEOTIDE SEQUENCE [LARGE SCALE GENOMIC DNA]</scope>
    <source>
        <strain evidence="1 3">ATCC 14511</strain>
    </source>
</reference>
<dbReference type="OrthoDB" id="3537879at2"/>
<gene>
    <name evidence="1" type="ORF">AVL59_11220</name>
    <name evidence="2" type="ORF">J2Z21_001190</name>
</gene>
<evidence type="ECO:0000313" key="4">
    <source>
        <dbReference type="Proteomes" id="UP001519309"/>
    </source>
</evidence>
<evidence type="ECO:0000313" key="1">
    <source>
        <dbReference type="EMBL" id="ANP50104.1"/>
    </source>
</evidence>
<dbReference type="EMBL" id="CP016279">
    <property type="protein sequence ID" value="ANP50104.1"/>
    <property type="molecule type" value="Genomic_DNA"/>
</dbReference>
<reference evidence="2 4" key="2">
    <citation type="submission" date="2021-03" db="EMBL/GenBank/DDBJ databases">
        <title>Genomic Encyclopedia of Type Strains, Phase IV (KMG-IV): sequencing the most valuable type-strain genomes for metagenomic binning, comparative biology and taxonomic classification.</title>
        <authorList>
            <person name="Goeker M."/>
        </authorList>
    </citation>
    <scope>NUCLEOTIDE SEQUENCE [LARGE SCALE GENOMIC DNA]</scope>
    <source>
        <strain evidence="2 4">DSM 40499</strain>
    </source>
</reference>
<dbReference type="AlphaFoldDB" id="A0A1B1AU54"/>